<evidence type="ECO:0000256" key="1">
    <source>
        <dbReference type="ARBA" id="ARBA00023016"/>
    </source>
</evidence>
<dbReference type="InterPro" id="IPR008978">
    <property type="entry name" value="HSP20-like_chaperone"/>
</dbReference>
<evidence type="ECO:0000313" key="6">
    <source>
        <dbReference type="EMBL" id="MFH4979584.1"/>
    </source>
</evidence>
<dbReference type="EMBL" id="JBGFUD010004381">
    <property type="protein sequence ID" value="MFH4979584.1"/>
    <property type="molecule type" value="Genomic_DNA"/>
</dbReference>
<dbReference type="InterPro" id="IPR001436">
    <property type="entry name" value="Alpha-crystallin/sHSP_animal"/>
</dbReference>
<dbReference type="PROSITE" id="PS01031">
    <property type="entry name" value="SHSP"/>
    <property type="match status" value="1"/>
</dbReference>
<keyword evidence="1" id="KW-0346">Stress response</keyword>
<dbReference type="PANTHER" id="PTHR45640:SF13">
    <property type="entry name" value="HEAT SHOCK PROTEIN 22-RELATED"/>
    <property type="match status" value="1"/>
</dbReference>
<gene>
    <name evidence="6" type="ORF">AB6A40_006293</name>
</gene>
<organism evidence="6 7">
    <name type="scientific">Gnathostoma spinigerum</name>
    <dbReference type="NCBI Taxonomy" id="75299"/>
    <lineage>
        <taxon>Eukaryota</taxon>
        <taxon>Metazoa</taxon>
        <taxon>Ecdysozoa</taxon>
        <taxon>Nematoda</taxon>
        <taxon>Chromadorea</taxon>
        <taxon>Rhabditida</taxon>
        <taxon>Spirurina</taxon>
        <taxon>Gnathostomatomorpha</taxon>
        <taxon>Gnathostomatoidea</taxon>
        <taxon>Gnathostomatidae</taxon>
        <taxon>Gnathostoma</taxon>
    </lineage>
</organism>
<evidence type="ECO:0000259" key="5">
    <source>
        <dbReference type="PROSITE" id="PS01031"/>
    </source>
</evidence>
<reference evidence="6 7" key="1">
    <citation type="submission" date="2024-08" db="EMBL/GenBank/DDBJ databases">
        <title>Gnathostoma spinigerum genome.</title>
        <authorList>
            <person name="Gonzalez-Bertolin B."/>
            <person name="Monzon S."/>
            <person name="Zaballos A."/>
            <person name="Jimenez P."/>
            <person name="Dekumyoy P."/>
            <person name="Varona S."/>
            <person name="Cuesta I."/>
            <person name="Sumanam S."/>
            <person name="Adisakwattana P."/>
            <person name="Gasser R.B."/>
            <person name="Hernandez-Gonzalez A."/>
            <person name="Young N.D."/>
            <person name="Perteguer M.J."/>
        </authorList>
    </citation>
    <scope>NUCLEOTIDE SEQUENCE [LARGE SCALE GENOMIC DNA]</scope>
    <source>
        <strain evidence="6">AL3</strain>
        <tissue evidence="6">Liver</tissue>
    </source>
</reference>
<dbReference type="Pfam" id="PF00011">
    <property type="entry name" value="HSP20"/>
    <property type="match status" value="1"/>
</dbReference>
<dbReference type="Proteomes" id="UP001608902">
    <property type="component" value="Unassembled WGS sequence"/>
</dbReference>
<feature type="domain" description="SHSP" evidence="5">
    <location>
        <begin position="57"/>
        <end position="165"/>
    </location>
</feature>
<dbReference type="Gene3D" id="2.60.40.790">
    <property type="match status" value="1"/>
</dbReference>
<name>A0ABD6EN72_9BILA</name>
<feature type="region of interest" description="Disordered" evidence="4">
    <location>
        <begin position="145"/>
        <end position="171"/>
    </location>
</feature>
<dbReference type="AlphaFoldDB" id="A0ABD6EN72"/>
<protein>
    <recommendedName>
        <fullName evidence="5">SHSP domain-containing protein</fullName>
    </recommendedName>
</protein>
<dbReference type="PANTHER" id="PTHR45640">
    <property type="entry name" value="HEAT SHOCK PROTEIN HSP-12.2-RELATED"/>
    <property type="match status" value="1"/>
</dbReference>
<sequence>MALTPRDIDRYFDEPRWMTPFDYPMEQCFRRWFDRTMPDMNWPTRHIAPYWMQQPMLQECNIGNTLGKVVDDKEKFAVEVDVSQFRPEELQVNVKDNELVVEGHHEERTDEYGKIERHFVRKYMMPKEARVDAVVSQLNDKGVLSVTAPKTPETENMRKIPIQPAPKPQKQ</sequence>
<keyword evidence="7" id="KW-1185">Reference proteome</keyword>
<evidence type="ECO:0000256" key="3">
    <source>
        <dbReference type="RuleBase" id="RU003616"/>
    </source>
</evidence>
<dbReference type="CDD" id="cd06526">
    <property type="entry name" value="metazoan_ACD"/>
    <property type="match status" value="1"/>
</dbReference>
<dbReference type="InterPro" id="IPR002068">
    <property type="entry name" value="A-crystallin/Hsp20_dom"/>
</dbReference>
<proteinExistence type="inferred from homology"/>
<comment type="similarity">
    <text evidence="2 3">Belongs to the small heat shock protein (HSP20) family.</text>
</comment>
<dbReference type="PRINTS" id="PR00299">
    <property type="entry name" value="ACRYSTALLIN"/>
</dbReference>
<evidence type="ECO:0000313" key="7">
    <source>
        <dbReference type="Proteomes" id="UP001608902"/>
    </source>
</evidence>
<evidence type="ECO:0000256" key="2">
    <source>
        <dbReference type="PROSITE-ProRule" id="PRU00285"/>
    </source>
</evidence>
<accession>A0ABD6EN72</accession>
<evidence type="ECO:0000256" key="4">
    <source>
        <dbReference type="SAM" id="MobiDB-lite"/>
    </source>
</evidence>
<comment type="caution">
    <text evidence="6">The sequence shown here is derived from an EMBL/GenBank/DDBJ whole genome shotgun (WGS) entry which is preliminary data.</text>
</comment>
<dbReference type="SUPFAM" id="SSF49764">
    <property type="entry name" value="HSP20-like chaperones"/>
    <property type="match status" value="1"/>
</dbReference>